<name>A0A1F7YKX0_9BACT</name>
<dbReference type="SUPFAM" id="SSF143100">
    <property type="entry name" value="TTHA1013/TTHA0281-like"/>
    <property type="match status" value="1"/>
</dbReference>
<gene>
    <name evidence="1" type="ORF">A2627_05970</name>
</gene>
<evidence type="ECO:0008006" key="3">
    <source>
        <dbReference type="Google" id="ProtNLM"/>
    </source>
</evidence>
<accession>A0A1F7YKX0</accession>
<dbReference type="EMBL" id="MGGI01000007">
    <property type="protein sequence ID" value="OGM27155.1"/>
    <property type="molecule type" value="Genomic_DNA"/>
</dbReference>
<protein>
    <recommendedName>
        <fullName evidence="3">HicB-like antitoxin of toxin-antitoxin system domain-containing protein</fullName>
    </recommendedName>
</protein>
<dbReference type="AlphaFoldDB" id="A0A1F7YKX0"/>
<organism evidence="1 2">
    <name type="scientific">Candidatus Woesebacteria bacterium RIFCSPHIGHO2_01_FULL_39_28</name>
    <dbReference type="NCBI Taxonomy" id="1802496"/>
    <lineage>
        <taxon>Bacteria</taxon>
        <taxon>Candidatus Woeseibacteriota</taxon>
    </lineage>
</organism>
<evidence type="ECO:0000313" key="1">
    <source>
        <dbReference type="EMBL" id="OGM27155.1"/>
    </source>
</evidence>
<dbReference type="InterPro" id="IPR035069">
    <property type="entry name" value="TTHA1013/TTHA0281-like"/>
</dbReference>
<reference evidence="1 2" key="1">
    <citation type="journal article" date="2016" name="Nat. Commun.">
        <title>Thousands of microbial genomes shed light on interconnected biogeochemical processes in an aquifer system.</title>
        <authorList>
            <person name="Anantharaman K."/>
            <person name="Brown C.T."/>
            <person name="Hug L.A."/>
            <person name="Sharon I."/>
            <person name="Castelle C.J."/>
            <person name="Probst A.J."/>
            <person name="Thomas B.C."/>
            <person name="Singh A."/>
            <person name="Wilkins M.J."/>
            <person name="Karaoz U."/>
            <person name="Brodie E.L."/>
            <person name="Williams K.H."/>
            <person name="Hubbard S.S."/>
            <person name="Banfield J.F."/>
        </authorList>
    </citation>
    <scope>NUCLEOTIDE SEQUENCE [LARGE SCALE GENOMIC DNA]</scope>
</reference>
<proteinExistence type="predicted"/>
<sequence length="91" mass="10455">MEKKILNYRIIIEKEKVSNGKYVYNASCPVLGLADFGKTIDEAIKRITNLIKFHIESLTKLKYKVPIERETTTVITSVEIPTSQDTKFSYV</sequence>
<dbReference type="Proteomes" id="UP000178851">
    <property type="component" value="Unassembled WGS sequence"/>
</dbReference>
<dbReference type="Gene3D" id="3.30.160.250">
    <property type="match status" value="1"/>
</dbReference>
<evidence type="ECO:0000313" key="2">
    <source>
        <dbReference type="Proteomes" id="UP000178851"/>
    </source>
</evidence>
<comment type="caution">
    <text evidence="1">The sequence shown here is derived from an EMBL/GenBank/DDBJ whole genome shotgun (WGS) entry which is preliminary data.</text>
</comment>